<feature type="transmembrane region" description="Helical" evidence="9">
    <location>
        <begin position="270"/>
        <end position="290"/>
    </location>
</feature>
<evidence type="ECO:0000256" key="7">
    <source>
        <dbReference type="ARBA" id="ARBA00023128"/>
    </source>
</evidence>
<dbReference type="GO" id="GO:0005743">
    <property type="term" value="C:mitochondrial inner membrane"/>
    <property type="evidence" value="ECO:0007669"/>
    <property type="project" value="TreeGrafter"/>
</dbReference>
<dbReference type="KEGG" id="muo:115469876"/>
<dbReference type="InterPro" id="IPR004686">
    <property type="entry name" value="Mtc"/>
</dbReference>
<gene>
    <name evidence="11" type="primary">SFXN4</name>
</gene>
<evidence type="ECO:0000313" key="10">
    <source>
        <dbReference type="Proteomes" id="UP000515156"/>
    </source>
</evidence>
<dbReference type="GO" id="GO:0006865">
    <property type="term" value="P:amino acid transport"/>
    <property type="evidence" value="ECO:0007669"/>
    <property type="project" value="UniProtKB-KW"/>
</dbReference>
<dbReference type="InParanoid" id="A0A6P7Y6W7"/>
<dbReference type="GO" id="GO:1990542">
    <property type="term" value="P:mitochondrial transmembrane transport"/>
    <property type="evidence" value="ECO:0007669"/>
    <property type="project" value="TreeGrafter"/>
</dbReference>
<dbReference type="OrthoDB" id="6608471at2759"/>
<evidence type="ECO:0000256" key="6">
    <source>
        <dbReference type="ARBA" id="ARBA00022989"/>
    </source>
</evidence>
<organism evidence="10 11">
    <name type="scientific">Microcaecilia unicolor</name>
    <dbReference type="NCBI Taxonomy" id="1415580"/>
    <lineage>
        <taxon>Eukaryota</taxon>
        <taxon>Metazoa</taxon>
        <taxon>Chordata</taxon>
        <taxon>Craniata</taxon>
        <taxon>Vertebrata</taxon>
        <taxon>Euteleostomi</taxon>
        <taxon>Amphibia</taxon>
        <taxon>Gymnophiona</taxon>
        <taxon>Siphonopidae</taxon>
        <taxon>Microcaecilia</taxon>
    </lineage>
</organism>
<dbReference type="RefSeq" id="XP_030058484.1">
    <property type="nucleotide sequence ID" value="XM_030202624.1"/>
</dbReference>
<evidence type="ECO:0000256" key="4">
    <source>
        <dbReference type="ARBA" id="ARBA00022692"/>
    </source>
</evidence>
<dbReference type="Pfam" id="PF03820">
    <property type="entry name" value="SFXNs"/>
    <property type="match status" value="1"/>
</dbReference>
<reference evidence="11" key="1">
    <citation type="submission" date="2025-08" db="UniProtKB">
        <authorList>
            <consortium name="RefSeq"/>
        </authorList>
    </citation>
    <scope>IDENTIFICATION</scope>
</reference>
<proteinExistence type="inferred from homology"/>
<accession>A0A6P7Y6W7</accession>
<dbReference type="CTD" id="119559"/>
<evidence type="ECO:0000256" key="2">
    <source>
        <dbReference type="ARBA" id="ARBA00005974"/>
    </source>
</evidence>
<keyword evidence="6 9" id="KW-1133">Transmembrane helix</keyword>
<feature type="transmembrane region" description="Helical" evidence="9">
    <location>
        <begin position="183"/>
        <end position="202"/>
    </location>
</feature>
<dbReference type="PANTHER" id="PTHR11153:SF3">
    <property type="entry name" value="SIDEROFLEXIN-4"/>
    <property type="match status" value="1"/>
</dbReference>
<sequence length="320" mass="35513">MEPCVRYWRSQEGQTFLQRFLHWVDVLDPSVLLASKGEIENSRLVLDSLGEPGRDFTQDKKVKEAWKLNLSSVHPDTGKIIPLVFRPPALLPVATPVVVATLLPHQKTVHALIWQFFFHIYSAGFNLANGNSMSQEKNVPLKQAVFCIGAISYGAFVGSFPQFLANRYNLKTSALQTFVKKLLPVPLFTFLSVFNLAVVRAVEAENGIQVVDKHGNVVGVSKKAGDKAIKETAISRAALIGTSGLVPGLLTHVLQRMQFIQRNAFIVAPVRHITVAVTFGVMIPVSFSLFPRIGTILRTDLEEEIQSCTEETELFYNRGL</sequence>
<comment type="subcellular location">
    <subcellularLocation>
        <location evidence="1">Mitochondrion membrane</location>
        <topology evidence="1">Multi-pass membrane protein</topology>
    </subcellularLocation>
</comment>
<keyword evidence="10" id="KW-1185">Reference proteome</keyword>
<dbReference type="GO" id="GO:0015075">
    <property type="term" value="F:monoatomic ion transmembrane transporter activity"/>
    <property type="evidence" value="ECO:0007669"/>
    <property type="project" value="InterPro"/>
</dbReference>
<comment type="similarity">
    <text evidence="2">Belongs to the sideroflexin family.</text>
</comment>
<evidence type="ECO:0000256" key="1">
    <source>
        <dbReference type="ARBA" id="ARBA00004225"/>
    </source>
</evidence>
<keyword evidence="8 9" id="KW-0472">Membrane</keyword>
<dbReference type="GeneID" id="115469876"/>
<dbReference type="AlphaFoldDB" id="A0A6P7Y6W7"/>
<feature type="transmembrane region" description="Helical" evidence="9">
    <location>
        <begin position="144"/>
        <end position="163"/>
    </location>
</feature>
<dbReference type="FunCoup" id="A0A6P7Y6W7">
    <property type="interactions" value="1557"/>
</dbReference>
<evidence type="ECO:0000256" key="9">
    <source>
        <dbReference type="SAM" id="Phobius"/>
    </source>
</evidence>
<keyword evidence="5" id="KW-0029">Amino-acid transport</keyword>
<keyword evidence="4 9" id="KW-0812">Transmembrane</keyword>
<protein>
    <submittedName>
        <fullName evidence="11">Sideroflexin-4</fullName>
    </submittedName>
</protein>
<evidence type="ECO:0000256" key="8">
    <source>
        <dbReference type="ARBA" id="ARBA00023136"/>
    </source>
</evidence>
<name>A0A6P7Y6W7_9AMPH</name>
<dbReference type="Proteomes" id="UP000515156">
    <property type="component" value="Chromosome 5"/>
</dbReference>
<evidence type="ECO:0000256" key="5">
    <source>
        <dbReference type="ARBA" id="ARBA00022970"/>
    </source>
</evidence>
<feature type="transmembrane region" description="Helical" evidence="9">
    <location>
        <begin position="233"/>
        <end position="250"/>
    </location>
</feature>
<evidence type="ECO:0000313" key="11">
    <source>
        <dbReference type="RefSeq" id="XP_030058484.1"/>
    </source>
</evidence>
<evidence type="ECO:0000256" key="3">
    <source>
        <dbReference type="ARBA" id="ARBA00022448"/>
    </source>
</evidence>
<dbReference type="PANTHER" id="PTHR11153">
    <property type="entry name" value="SIDEROFLEXIN"/>
    <property type="match status" value="1"/>
</dbReference>
<keyword evidence="7" id="KW-0496">Mitochondrion</keyword>
<keyword evidence="3" id="KW-0813">Transport</keyword>